<sequence length="243" mass="26673">MRGRQTEKRRIRCGRAIALSAGCLLLFAGLAGCSGLKDAREIKNAPMPPRYVETKEREVPAAEGSLWANRIFLYEDLKARRVNDLVTILITETTTASKKAVTNANRESTADNTITNLFGMKVDNVPVLNDLSKGVNGQGKSDFNGSGDTSREGTLSATITAKVVEVLPNNNLVIESRKEVVVNNEKEIIVLRGIVRPHDISANNAVYSQYVADAQIYLVGDGVLDDKQAQGWLVRLMDKVWPF</sequence>
<evidence type="ECO:0000256" key="4">
    <source>
        <dbReference type="ARBA" id="ARBA00023136"/>
    </source>
</evidence>
<keyword evidence="6 7" id="KW-0998">Cell outer membrane</keyword>
<evidence type="ECO:0000256" key="1">
    <source>
        <dbReference type="ARBA" id="ARBA00002591"/>
    </source>
</evidence>
<keyword evidence="4 7" id="KW-0472">Membrane</keyword>
<dbReference type="GO" id="GO:0003774">
    <property type="term" value="F:cytoskeletal motor activity"/>
    <property type="evidence" value="ECO:0007669"/>
    <property type="project" value="InterPro"/>
</dbReference>
<name>A0A953JC93_9BACT</name>
<dbReference type="InterPro" id="IPR000527">
    <property type="entry name" value="Flag_Lring"/>
</dbReference>
<dbReference type="AlphaFoldDB" id="A0A953JC93"/>
<dbReference type="EMBL" id="JAIOIV010000024">
    <property type="protein sequence ID" value="MBZ0155166.1"/>
    <property type="molecule type" value="Genomic_DNA"/>
</dbReference>
<reference evidence="8" key="2">
    <citation type="submission" date="2021-08" db="EMBL/GenBank/DDBJ databases">
        <authorList>
            <person name="Dalcin Martins P."/>
        </authorList>
    </citation>
    <scope>NUCLEOTIDE SEQUENCE</scope>
    <source>
        <strain evidence="8">MAG_39</strain>
    </source>
</reference>
<organism evidence="8 9">
    <name type="scientific">Candidatus Nitrobium versatile</name>
    <dbReference type="NCBI Taxonomy" id="2884831"/>
    <lineage>
        <taxon>Bacteria</taxon>
        <taxon>Pseudomonadati</taxon>
        <taxon>Nitrospirota</taxon>
        <taxon>Nitrospiria</taxon>
        <taxon>Nitrospirales</taxon>
        <taxon>Nitrospiraceae</taxon>
        <taxon>Candidatus Nitrobium</taxon>
    </lineage>
</organism>
<keyword evidence="3 7" id="KW-0732">Signal</keyword>
<comment type="subcellular location">
    <subcellularLocation>
        <location evidence="7">Cell outer membrane</location>
        <topology evidence="7">Lipid-anchor</topology>
    </subcellularLocation>
    <subcellularLocation>
        <location evidence="7">Bacterial flagellum basal body</location>
    </subcellularLocation>
</comment>
<comment type="similarity">
    <text evidence="2 7">Belongs to the FlgH family.</text>
</comment>
<accession>A0A953JC93</accession>
<keyword evidence="8" id="KW-0282">Flagellum</keyword>
<keyword evidence="5 7" id="KW-0975">Bacterial flagellum</keyword>
<evidence type="ECO:0000313" key="8">
    <source>
        <dbReference type="EMBL" id="MBZ0155166.1"/>
    </source>
</evidence>
<dbReference type="GO" id="GO:0071973">
    <property type="term" value="P:bacterial-type flagellum-dependent cell motility"/>
    <property type="evidence" value="ECO:0007669"/>
    <property type="project" value="InterPro"/>
</dbReference>
<evidence type="ECO:0000256" key="2">
    <source>
        <dbReference type="ARBA" id="ARBA00006929"/>
    </source>
</evidence>
<evidence type="ECO:0000256" key="5">
    <source>
        <dbReference type="ARBA" id="ARBA00023143"/>
    </source>
</evidence>
<comment type="caution">
    <text evidence="8">The sequence shown here is derived from an EMBL/GenBank/DDBJ whole genome shotgun (WGS) entry which is preliminary data.</text>
</comment>
<keyword evidence="8" id="KW-0969">Cilium</keyword>
<gene>
    <name evidence="7" type="primary">flgH</name>
    <name evidence="8" type="ORF">K8I29_03000</name>
</gene>
<dbReference type="PRINTS" id="PR01008">
    <property type="entry name" value="FLGLRINGFLGH"/>
</dbReference>
<dbReference type="PANTHER" id="PTHR34933:SF1">
    <property type="entry name" value="FLAGELLAR L-RING PROTEIN"/>
    <property type="match status" value="1"/>
</dbReference>
<evidence type="ECO:0000256" key="7">
    <source>
        <dbReference type="HAMAP-Rule" id="MF_00415"/>
    </source>
</evidence>
<dbReference type="GO" id="GO:0009279">
    <property type="term" value="C:cell outer membrane"/>
    <property type="evidence" value="ECO:0007669"/>
    <property type="project" value="UniProtKB-SubCell"/>
</dbReference>
<dbReference type="GO" id="GO:0009427">
    <property type="term" value="C:bacterial-type flagellum basal body, distal rod, L ring"/>
    <property type="evidence" value="ECO:0007669"/>
    <property type="project" value="InterPro"/>
</dbReference>
<evidence type="ECO:0000256" key="6">
    <source>
        <dbReference type="ARBA" id="ARBA00023237"/>
    </source>
</evidence>
<dbReference type="Proteomes" id="UP000705867">
    <property type="component" value="Unassembled WGS sequence"/>
</dbReference>
<protein>
    <recommendedName>
        <fullName evidence="7">Flagellar L-ring protein</fullName>
    </recommendedName>
    <alternativeName>
        <fullName evidence="7">Basal body L-ring protein</fullName>
    </alternativeName>
</protein>
<dbReference type="HAMAP" id="MF_00415">
    <property type="entry name" value="FlgH"/>
    <property type="match status" value="1"/>
</dbReference>
<proteinExistence type="inferred from homology"/>
<dbReference type="PROSITE" id="PS51257">
    <property type="entry name" value="PROKAR_LIPOPROTEIN"/>
    <property type="match status" value="1"/>
</dbReference>
<keyword evidence="7" id="KW-0449">Lipoprotein</keyword>
<evidence type="ECO:0000256" key="3">
    <source>
        <dbReference type="ARBA" id="ARBA00022729"/>
    </source>
</evidence>
<comment type="function">
    <text evidence="1 7">Assembles around the rod to form the L-ring and probably protects the motor/basal body from shearing forces during rotation.</text>
</comment>
<dbReference type="Pfam" id="PF02107">
    <property type="entry name" value="FlgH"/>
    <property type="match status" value="1"/>
</dbReference>
<comment type="subunit">
    <text evidence="7">The basal body constitutes a major portion of the flagellar organelle and consists of four rings (L,P,S, and M) mounted on a central rod.</text>
</comment>
<evidence type="ECO:0000313" key="9">
    <source>
        <dbReference type="Proteomes" id="UP000705867"/>
    </source>
</evidence>
<dbReference type="PANTHER" id="PTHR34933">
    <property type="entry name" value="FLAGELLAR L-RING PROTEIN"/>
    <property type="match status" value="1"/>
</dbReference>
<keyword evidence="8" id="KW-0966">Cell projection</keyword>
<reference evidence="8" key="1">
    <citation type="journal article" date="2021" name="bioRxiv">
        <title>Unraveling nitrogen, sulfur and carbon metabolic pathways and microbial community transcriptional responses to substrate deprivation and toxicity stresses in a bioreactor mimicking anoxic brackish coastal sediment conditions.</title>
        <authorList>
            <person name="Martins P.D."/>
            <person name="Echeveste M.J."/>
            <person name="Arshad A."/>
            <person name="Kurth J."/>
            <person name="Ouboter H."/>
            <person name="Jetten M.S.M."/>
            <person name="Welte C.U."/>
        </authorList>
    </citation>
    <scope>NUCLEOTIDE SEQUENCE</scope>
    <source>
        <strain evidence="8">MAG_39</strain>
    </source>
</reference>